<dbReference type="SUPFAM" id="SSF103473">
    <property type="entry name" value="MFS general substrate transporter"/>
    <property type="match status" value="1"/>
</dbReference>
<evidence type="ECO:0000256" key="5">
    <source>
        <dbReference type="ARBA" id="ARBA00022692"/>
    </source>
</evidence>
<evidence type="ECO:0000256" key="6">
    <source>
        <dbReference type="ARBA" id="ARBA00022989"/>
    </source>
</evidence>
<accession>A0ABV8RX63</accession>
<keyword evidence="11" id="KW-1185">Reference proteome</keyword>
<gene>
    <name evidence="10" type="ORF">ACFO0J_04630</name>
</gene>
<feature type="transmembrane region" description="Helical" evidence="8">
    <location>
        <begin position="55"/>
        <end position="77"/>
    </location>
</feature>
<sequence>MSAPPPATPDDYYRLTVPLLLTVALVGVFAFIQVYSVQSILPELQRDLNASVVEIGNAVGMTVLAVALISPFIGMLSDALGRKWLITVSVFALAVPTALMSQVQSVHGLLVLRFLQGLAVPGVSVVMIAYVGEEFRGASMVRVMTGYVAGTVLGGFLGRFLMGHLTEFMAWRTAFGLMAVLNLAGAWLVWRGLPPSRHFTANVRFADSLSTLGRVLRNPALQAACALGFTVLFALVGLFTFVNLHLAAEPYRFSSGDLANIFSVYLLGVVVTPLAGRFISRVGSRRTVLTAVAISALGVLGALAPWASGIVVALAVAACGVFVTQSVTMSFIAHRVTSGRSLASGLYYGAYYCGGFAGAWGCGIAYTLGGWPGTVATLCAVQVLGWLVAWRFMPGPAPSPDTTGGSPPVQRPRISE</sequence>
<evidence type="ECO:0000313" key="11">
    <source>
        <dbReference type="Proteomes" id="UP001595756"/>
    </source>
</evidence>
<dbReference type="InterPro" id="IPR005829">
    <property type="entry name" value="Sugar_transporter_CS"/>
</dbReference>
<feature type="transmembrane region" description="Helical" evidence="8">
    <location>
        <begin position="84"/>
        <end position="104"/>
    </location>
</feature>
<proteinExistence type="inferred from homology"/>
<evidence type="ECO:0000256" key="8">
    <source>
        <dbReference type="SAM" id="Phobius"/>
    </source>
</evidence>
<feature type="transmembrane region" description="Helical" evidence="8">
    <location>
        <begin position="374"/>
        <end position="393"/>
    </location>
</feature>
<feature type="transmembrane region" description="Helical" evidence="8">
    <location>
        <begin position="287"/>
        <end position="304"/>
    </location>
</feature>
<name>A0ABV8RX63_9BURK</name>
<keyword evidence="6 8" id="KW-1133">Transmembrane helix</keyword>
<evidence type="ECO:0000313" key="10">
    <source>
        <dbReference type="EMBL" id="MFC4297325.1"/>
    </source>
</evidence>
<dbReference type="InterPro" id="IPR011701">
    <property type="entry name" value="MFS"/>
</dbReference>
<dbReference type="PROSITE" id="PS00216">
    <property type="entry name" value="SUGAR_TRANSPORT_1"/>
    <property type="match status" value="1"/>
</dbReference>
<feature type="transmembrane region" description="Helical" evidence="8">
    <location>
        <begin position="143"/>
        <end position="162"/>
    </location>
</feature>
<dbReference type="InterPro" id="IPR020846">
    <property type="entry name" value="MFS_dom"/>
</dbReference>
<evidence type="ECO:0000256" key="4">
    <source>
        <dbReference type="ARBA" id="ARBA00022475"/>
    </source>
</evidence>
<evidence type="ECO:0000256" key="3">
    <source>
        <dbReference type="ARBA" id="ARBA00022448"/>
    </source>
</evidence>
<keyword evidence="7 8" id="KW-0472">Membrane</keyword>
<organism evidence="10 11">
    <name type="scientific">Castellaniella hirudinis</name>
    <dbReference type="NCBI Taxonomy" id="1144617"/>
    <lineage>
        <taxon>Bacteria</taxon>
        <taxon>Pseudomonadati</taxon>
        <taxon>Pseudomonadota</taxon>
        <taxon>Betaproteobacteria</taxon>
        <taxon>Burkholderiales</taxon>
        <taxon>Alcaligenaceae</taxon>
        <taxon>Castellaniella</taxon>
    </lineage>
</organism>
<comment type="similarity">
    <text evidence="2">Belongs to the major facilitator superfamily.</text>
</comment>
<dbReference type="EMBL" id="JBHSDY010000002">
    <property type="protein sequence ID" value="MFC4297325.1"/>
    <property type="molecule type" value="Genomic_DNA"/>
</dbReference>
<evidence type="ECO:0000256" key="7">
    <source>
        <dbReference type="ARBA" id="ARBA00023136"/>
    </source>
</evidence>
<evidence type="ECO:0000256" key="2">
    <source>
        <dbReference type="ARBA" id="ARBA00008335"/>
    </source>
</evidence>
<feature type="transmembrane region" description="Helical" evidence="8">
    <location>
        <begin position="310"/>
        <end position="333"/>
    </location>
</feature>
<feature type="transmembrane region" description="Helical" evidence="8">
    <location>
        <begin position="345"/>
        <end position="368"/>
    </location>
</feature>
<dbReference type="Pfam" id="PF07690">
    <property type="entry name" value="MFS_1"/>
    <property type="match status" value="1"/>
</dbReference>
<dbReference type="RefSeq" id="WP_376811875.1">
    <property type="nucleotide sequence ID" value="NZ_JBHSDY010000002.1"/>
</dbReference>
<feature type="transmembrane region" description="Helical" evidence="8">
    <location>
        <begin position="110"/>
        <end position="131"/>
    </location>
</feature>
<feature type="transmembrane region" description="Helical" evidence="8">
    <location>
        <begin position="168"/>
        <end position="190"/>
    </location>
</feature>
<dbReference type="CDD" id="cd17324">
    <property type="entry name" value="MFS_NepI_like"/>
    <property type="match status" value="1"/>
</dbReference>
<dbReference type="PANTHER" id="PTHR43271:SF2">
    <property type="entry name" value="BLL2771 PROTEIN"/>
    <property type="match status" value="1"/>
</dbReference>
<comment type="subcellular location">
    <subcellularLocation>
        <location evidence="1">Cell membrane</location>
        <topology evidence="1">Multi-pass membrane protein</topology>
    </subcellularLocation>
</comment>
<evidence type="ECO:0000256" key="1">
    <source>
        <dbReference type="ARBA" id="ARBA00004651"/>
    </source>
</evidence>
<feature type="transmembrane region" description="Helical" evidence="8">
    <location>
        <begin position="12"/>
        <end position="35"/>
    </location>
</feature>
<dbReference type="InterPro" id="IPR036259">
    <property type="entry name" value="MFS_trans_sf"/>
</dbReference>
<dbReference type="Proteomes" id="UP001595756">
    <property type="component" value="Unassembled WGS sequence"/>
</dbReference>
<feature type="transmembrane region" description="Helical" evidence="8">
    <location>
        <begin position="258"/>
        <end position="275"/>
    </location>
</feature>
<dbReference type="PANTHER" id="PTHR43271">
    <property type="entry name" value="BLL2771 PROTEIN"/>
    <property type="match status" value="1"/>
</dbReference>
<reference evidence="11" key="1">
    <citation type="journal article" date="2019" name="Int. J. Syst. Evol. Microbiol.">
        <title>The Global Catalogue of Microorganisms (GCM) 10K type strain sequencing project: providing services to taxonomists for standard genome sequencing and annotation.</title>
        <authorList>
            <consortium name="The Broad Institute Genomics Platform"/>
            <consortium name="The Broad Institute Genome Sequencing Center for Infectious Disease"/>
            <person name="Wu L."/>
            <person name="Ma J."/>
        </authorList>
    </citation>
    <scope>NUCLEOTIDE SEQUENCE [LARGE SCALE GENOMIC DNA]</scope>
    <source>
        <strain evidence="11">CGMCC 1.19029</strain>
    </source>
</reference>
<feature type="transmembrane region" description="Helical" evidence="8">
    <location>
        <begin position="224"/>
        <end position="246"/>
    </location>
</feature>
<protein>
    <submittedName>
        <fullName evidence="10">MFS transporter</fullName>
    </submittedName>
</protein>
<dbReference type="PROSITE" id="PS50850">
    <property type="entry name" value="MFS"/>
    <property type="match status" value="1"/>
</dbReference>
<feature type="domain" description="Major facilitator superfamily (MFS) profile" evidence="9">
    <location>
        <begin position="19"/>
        <end position="397"/>
    </location>
</feature>
<keyword evidence="4" id="KW-1003">Cell membrane</keyword>
<dbReference type="Gene3D" id="1.20.1250.20">
    <property type="entry name" value="MFS general substrate transporter like domains"/>
    <property type="match status" value="1"/>
</dbReference>
<comment type="caution">
    <text evidence="10">The sequence shown here is derived from an EMBL/GenBank/DDBJ whole genome shotgun (WGS) entry which is preliminary data.</text>
</comment>
<evidence type="ECO:0000259" key="9">
    <source>
        <dbReference type="PROSITE" id="PS50850"/>
    </source>
</evidence>
<keyword evidence="3" id="KW-0813">Transport</keyword>
<keyword evidence="5 8" id="KW-0812">Transmembrane</keyword>